<dbReference type="Gene3D" id="3.40.1180.10">
    <property type="entry name" value="Decaprenyl diphosphate synthase-like"/>
    <property type="match status" value="1"/>
</dbReference>
<dbReference type="GO" id="GO:0016765">
    <property type="term" value="F:transferase activity, transferring alkyl or aryl (other than methyl) groups"/>
    <property type="evidence" value="ECO:0007669"/>
    <property type="project" value="InterPro"/>
</dbReference>
<dbReference type="Proteomes" id="UP000053127">
    <property type="component" value="Unassembled WGS sequence"/>
</dbReference>
<dbReference type="EMBL" id="LMWN01000006">
    <property type="protein sequence ID" value="KUN09377.1"/>
    <property type="molecule type" value="Genomic_DNA"/>
</dbReference>
<dbReference type="InterPro" id="IPR036424">
    <property type="entry name" value="UPP_synth-like_sf"/>
</dbReference>
<comment type="caution">
    <text evidence="1">The sequence shown here is derived from an EMBL/GenBank/DDBJ whole genome shotgun (WGS) entry which is preliminary data.</text>
</comment>
<protein>
    <recommendedName>
        <fullName evidence="3">Isoprenyl transferase</fullName>
    </recommendedName>
</protein>
<evidence type="ECO:0000313" key="2">
    <source>
        <dbReference type="Proteomes" id="UP000053127"/>
    </source>
</evidence>
<evidence type="ECO:0008006" key="3">
    <source>
        <dbReference type="Google" id="ProtNLM"/>
    </source>
</evidence>
<dbReference type="AlphaFoldDB" id="A0A101PDF0"/>
<reference evidence="1 2" key="1">
    <citation type="submission" date="2015-10" db="EMBL/GenBank/DDBJ databases">
        <title>Draft genome sequence of Streptomyces yokosukanensis DSM 40224, type strain for the species Streptomyces yokosukanensis.</title>
        <authorList>
            <person name="Ruckert C."/>
            <person name="Winkler A."/>
            <person name="Kalinowski J."/>
            <person name="Kampfer P."/>
            <person name="Glaeser S."/>
        </authorList>
    </citation>
    <scope>NUCLEOTIDE SEQUENCE [LARGE SCALE GENOMIC DNA]</scope>
    <source>
        <strain evidence="1 2">DSM 40224</strain>
    </source>
</reference>
<name>A0A101PDF0_9ACTN</name>
<proteinExistence type="predicted"/>
<sequence length="94" mass="10211">MITASRMLGAGYRLALLSVQICCRQLCCLYEGTDRFVDTSYGRQHMPQPTCRSGPVPGHIAVILDGNRRWAATTGCDLSTAYARGGAKTLQFLA</sequence>
<keyword evidence="2" id="KW-1185">Reference proteome</keyword>
<dbReference type="SUPFAM" id="SSF64005">
    <property type="entry name" value="Undecaprenyl diphosphate synthase"/>
    <property type="match status" value="1"/>
</dbReference>
<accession>A0A101PDF0</accession>
<organism evidence="1 2">
    <name type="scientific">Streptomyces yokosukanensis</name>
    <dbReference type="NCBI Taxonomy" id="67386"/>
    <lineage>
        <taxon>Bacteria</taxon>
        <taxon>Bacillati</taxon>
        <taxon>Actinomycetota</taxon>
        <taxon>Actinomycetes</taxon>
        <taxon>Kitasatosporales</taxon>
        <taxon>Streptomycetaceae</taxon>
        <taxon>Streptomyces</taxon>
    </lineage>
</organism>
<evidence type="ECO:0000313" key="1">
    <source>
        <dbReference type="EMBL" id="KUN09377.1"/>
    </source>
</evidence>
<gene>
    <name evidence="1" type="ORF">AQI95_06085</name>
</gene>